<evidence type="ECO:0000259" key="1">
    <source>
        <dbReference type="SMART" id="SM01060"/>
    </source>
</evidence>
<dbReference type="Gene3D" id="1.20.1280.120">
    <property type="match status" value="1"/>
</dbReference>
<evidence type="ECO:0000313" key="2">
    <source>
        <dbReference type="EMBL" id="KAK3391114.1"/>
    </source>
</evidence>
<protein>
    <submittedName>
        <fullName evidence="2">Catalase-like domain-containing protein</fullName>
    </submittedName>
</protein>
<proteinExistence type="predicted"/>
<dbReference type="GO" id="GO:0004096">
    <property type="term" value="F:catalase activity"/>
    <property type="evidence" value="ECO:0007669"/>
    <property type="project" value="InterPro"/>
</dbReference>
<comment type="caution">
    <text evidence="2">The sequence shown here is derived from an EMBL/GenBank/DDBJ whole genome shotgun (WGS) entry which is preliminary data.</text>
</comment>
<gene>
    <name evidence="2" type="ORF">B0H63DRAFT_500255</name>
</gene>
<dbReference type="GO" id="GO:0005777">
    <property type="term" value="C:peroxisome"/>
    <property type="evidence" value="ECO:0007669"/>
    <property type="project" value="TreeGrafter"/>
</dbReference>
<dbReference type="PIRSF" id="PIRSF000296">
    <property type="entry name" value="SrpA"/>
    <property type="match status" value="1"/>
</dbReference>
<organism evidence="2 3">
    <name type="scientific">Podospora didyma</name>
    <dbReference type="NCBI Taxonomy" id="330526"/>
    <lineage>
        <taxon>Eukaryota</taxon>
        <taxon>Fungi</taxon>
        <taxon>Dikarya</taxon>
        <taxon>Ascomycota</taxon>
        <taxon>Pezizomycotina</taxon>
        <taxon>Sordariomycetes</taxon>
        <taxon>Sordariomycetidae</taxon>
        <taxon>Sordariales</taxon>
        <taxon>Podosporaceae</taxon>
        <taxon>Podospora</taxon>
    </lineage>
</organism>
<dbReference type="GO" id="GO:0005739">
    <property type="term" value="C:mitochondrion"/>
    <property type="evidence" value="ECO:0007669"/>
    <property type="project" value="TreeGrafter"/>
</dbReference>
<dbReference type="Proteomes" id="UP001285441">
    <property type="component" value="Unassembled WGS sequence"/>
</dbReference>
<dbReference type="InterPro" id="IPR018028">
    <property type="entry name" value="Catalase"/>
</dbReference>
<accession>A0AAE0P0Q2</accession>
<dbReference type="SMART" id="SM01060">
    <property type="entry name" value="Catalase"/>
    <property type="match status" value="1"/>
</dbReference>
<dbReference type="CDD" id="cd08153">
    <property type="entry name" value="srpA_like"/>
    <property type="match status" value="1"/>
</dbReference>
<evidence type="ECO:0000313" key="3">
    <source>
        <dbReference type="Proteomes" id="UP001285441"/>
    </source>
</evidence>
<dbReference type="GO" id="GO:0042744">
    <property type="term" value="P:hydrogen peroxide catabolic process"/>
    <property type="evidence" value="ECO:0007669"/>
    <property type="project" value="TreeGrafter"/>
</dbReference>
<sequence>MPLPTDEKVVETSKAIVGTLKGIFGPHPGCRPAHAKGILLDGTFTPTAAAASLSKAQHFNAPSTPVLARLSSSTGIPQLPDNDPNGNPRGLAVRFRLAEAPRRVHTDIIAHAADGFPGRTGEDALAFFTALKEGTIGEYLGGHPEALAFVQLPKPFPESFATEKFFAVNAFKLVDKDGKGTFVRYRIIPSAGVSHLTDEAAAARPGTYLFDALPQLLAAGPIEYKLTAQVAEDGDVTDDNTSHWPETRQIVELGTISLTQIAPGDNEAQQKSVIFDPIPRVEGVEPSDDPLLQARAGIYLISGRERRAA</sequence>
<dbReference type="PROSITE" id="PS51402">
    <property type="entry name" value="CATALASE_3"/>
    <property type="match status" value="1"/>
</dbReference>
<feature type="domain" description="Catalase core" evidence="1">
    <location>
        <begin position="5"/>
        <end position="309"/>
    </location>
</feature>
<dbReference type="Gene3D" id="2.40.180.10">
    <property type="entry name" value="Catalase core domain"/>
    <property type="match status" value="1"/>
</dbReference>
<dbReference type="Pfam" id="PF00199">
    <property type="entry name" value="Catalase"/>
    <property type="match status" value="1"/>
</dbReference>
<dbReference type="EMBL" id="JAULSW010000002">
    <property type="protein sequence ID" value="KAK3391114.1"/>
    <property type="molecule type" value="Genomic_DNA"/>
</dbReference>
<name>A0AAE0P0Q2_9PEZI</name>
<dbReference type="GO" id="GO:0020037">
    <property type="term" value="F:heme binding"/>
    <property type="evidence" value="ECO:0007669"/>
    <property type="project" value="InterPro"/>
</dbReference>
<reference evidence="2" key="1">
    <citation type="journal article" date="2023" name="Mol. Phylogenet. Evol.">
        <title>Genome-scale phylogeny and comparative genomics of the fungal order Sordariales.</title>
        <authorList>
            <person name="Hensen N."/>
            <person name="Bonometti L."/>
            <person name="Westerberg I."/>
            <person name="Brannstrom I.O."/>
            <person name="Guillou S."/>
            <person name="Cros-Aarteil S."/>
            <person name="Calhoun S."/>
            <person name="Haridas S."/>
            <person name="Kuo A."/>
            <person name="Mondo S."/>
            <person name="Pangilinan J."/>
            <person name="Riley R."/>
            <person name="LaButti K."/>
            <person name="Andreopoulos B."/>
            <person name="Lipzen A."/>
            <person name="Chen C."/>
            <person name="Yan M."/>
            <person name="Daum C."/>
            <person name="Ng V."/>
            <person name="Clum A."/>
            <person name="Steindorff A."/>
            <person name="Ohm R.A."/>
            <person name="Martin F."/>
            <person name="Silar P."/>
            <person name="Natvig D.O."/>
            <person name="Lalanne C."/>
            <person name="Gautier V."/>
            <person name="Ament-Velasquez S.L."/>
            <person name="Kruys A."/>
            <person name="Hutchinson M.I."/>
            <person name="Powell A.J."/>
            <person name="Barry K."/>
            <person name="Miller A.N."/>
            <person name="Grigoriev I.V."/>
            <person name="Debuchy R."/>
            <person name="Gladieux P."/>
            <person name="Hiltunen Thoren M."/>
            <person name="Johannesson H."/>
        </authorList>
    </citation>
    <scope>NUCLEOTIDE SEQUENCE</scope>
    <source>
        <strain evidence="2">CBS 232.78</strain>
    </source>
</reference>
<dbReference type="InterPro" id="IPR011614">
    <property type="entry name" value="Catalase_core"/>
</dbReference>
<dbReference type="InterPro" id="IPR020835">
    <property type="entry name" value="Catalase_sf"/>
</dbReference>
<dbReference type="AlphaFoldDB" id="A0AAE0P0Q2"/>
<reference evidence="2" key="2">
    <citation type="submission" date="2023-06" db="EMBL/GenBank/DDBJ databases">
        <authorList>
            <consortium name="Lawrence Berkeley National Laboratory"/>
            <person name="Haridas S."/>
            <person name="Hensen N."/>
            <person name="Bonometti L."/>
            <person name="Westerberg I."/>
            <person name="Brannstrom I.O."/>
            <person name="Guillou S."/>
            <person name="Cros-Aarteil S."/>
            <person name="Calhoun S."/>
            <person name="Kuo A."/>
            <person name="Mondo S."/>
            <person name="Pangilinan J."/>
            <person name="Riley R."/>
            <person name="LaButti K."/>
            <person name="Andreopoulos B."/>
            <person name="Lipzen A."/>
            <person name="Chen C."/>
            <person name="Yanf M."/>
            <person name="Daum C."/>
            <person name="Ng V."/>
            <person name="Clum A."/>
            <person name="Steindorff A."/>
            <person name="Ohm R."/>
            <person name="Martin F."/>
            <person name="Silar P."/>
            <person name="Natvig D."/>
            <person name="Lalanne C."/>
            <person name="Gautier V."/>
            <person name="Ament-velasquez S.L."/>
            <person name="Kruys A."/>
            <person name="Hutchinson M.I."/>
            <person name="Powell A.J."/>
            <person name="Barry K."/>
            <person name="Miller A.N."/>
            <person name="Grigoriev I.V."/>
            <person name="Debuchy R."/>
            <person name="Gladieux P."/>
            <person name="Thoren M.H."/>
            <person name="Johannesson H."/>
        </authorList>
    </citation>
    <scope>NUCLEOTIDE SEQUENCE</scope>
    <source>
        <strain evidence="2">CBS 232.78</strain>
    </source>
</reference>
<dbReference type="PANTHER" id="PTHR11465:SF62">
    <property type="entry name" value="CATALASE T"/>
    <property type="match status" value="1"/>
</dbReference>
<dbReference type="PANTHER" id="PTHR11465">
    <property type="entry name" value="CATALASE"/>
    <property type="match status" value="1"/>
</dbReference>
<dbReference type="SUPFAM" id="SSF56634">
    <property type="entry name" value="Heme-dependent catalase-like"/>
    <property type="match status" value="1"/>
</dbReference>
<dbReference type="GO" id="GO:0042542">
    <property type="term" value="P:response to hydrogen peroxide"/>
    <property type="evidence" value="ECO:0007669"/>
    <property type="project" value="TreeGrafter"/>
</dbReference>
<dbReference type="InterPro" id="IPR024168">
    <property type="entry name" value="Catalase_SrpA-type_pred"/>
</dbReference>
<keyword evidence="3" id="KW-1185">Reference proteome</keyword>